<accession>A0ABD1V7Y6</accession>
<feature type="region of interest" description="Disordered" evidence="1">
    <location>
        <begin position="36"/>
        <end position="60"/>
    </location>
</feature>
<reference evidence="4" key="1">
    <citation type="submission" date="2024-07" db="EMBL/GenBank/DDBJ databases">
        <title>Two chromosome-level genome assemblies of Korean endemic species Abeliophyllum distichum and Forsythia ovata (Oleaceae).</title>
        <authorList>
            <person name="Jang H."/>
        </authorList>
    </citation>
    <scope>NUCLEOTIDE SEQUENCE [LARGE SCALE GENOMIC DNA]</scope>
</reference>
<keyword evidence="4" id="KW-1185">Reference proteome</keyword>
<evidence type="ECO:0000313" key="3">
    <source>
        <dbReference type="EMBL" id="KAL2533457.1"/>
    </source>
</evidence>
<name>A0ABD1V7Y6_9LAMI</name>
<dbReference type="EMBL" id="JBFOLK010000002">
    <property type="protein sequence ID" value="KAL2533457.1"/>
    <property type="molecule type" value="Genomic_DNA"/>
</dbReference>
<dbReference type="Pfam" id="PF03108">
    <property type="entry name" value="DBD_Tnp_Mut"/>
    <property type="match status" value="1"/>
</dbReference>
<dbReference type="Proteomes" id="UP001604336">
    <property type="component" value="Unassembled WGS sequence"/>
</dbReference>
<comment type="caution">
    <text evidence="3">The sequence shown here is derived from an EMBL/GenBank/DDBJ whole genome shotgun (WGS) entry which is preliminary data.</text>
</comment>
<evidence type="ECO:0000313" key="4">
    <source>
        <dbReference type="Proteomes" id="UP001604336"/>
    </source>
</evidence>
<evidence type="ECO:0000259" key="2">
    <source>
        <dbReference type="Pfam" id="PF03108"/>
    </source>
</evidence>
<proteinExistence type="predicted"/>
<feature type="domain" description="Transposase MuDR plant" evidence="2">
    <location>
        <begin position="78"/>
        <end position="134"/>
    </location>
</feature>
<organism evidence="3 4">
    <name type="scientific">Abeliophyllum distichum</name>
    <dbReference type="NCBI Taxonomy" id="126358"/>
    <lineage>
        <taxon>Eukaryota</taxon>
        <taxon>Viridiplantae</taxon>
        <taxon>Streptophyta</taxon>
        <taxon>Embryophyta</taxon>
        <taxon>Tracheophyta</taxon>
        <taxon>Spermatophyta</taxon>
        <taxon>Magnoliopsida</taxon>
        <taxon>eudicotyledons</taxon>
        <taxon>Gunneridae</taxon>
        <taxon>Pentapetalae</taxon>
        <taxon>asterids</taxon>
        <taxon>lamiids</taxon>
        <taxon>Lamiales</taxon>
        <taxon>Oleaceae</taxon>
        <taxon>Forsythieae</taxon>
        <taxon>Abeliophyllum</taxon>
    </lineage>
</organism>
<sequence>MIQTIVWVKTTILYFEQNVTCSIELDARKESTMANEINDSDSLENSPPLDELRSVHSNSEEEVQYPEFNAKKEMLDPELKVGKKFRSKEEFKAIANIFSINNRFGIRFPVNDAYIVKAICKGNKCPWRVWASVMVGEST</sequence>
<dbReference type="AlphaFoldDB" id="A0ABD1V7Y6"/>
<evidence type="ECO:0000256" key="1">
    <source>
        <dbReference type="SAM" id="MobiDB-lite"/>
    </source>
</evidence>
<gene>
    <name evidence="3" type="ORF">Adt_06808</name>
</gene>
<protein>
    <submittedName>
        <fullName evidence="3">SWIM-type domain-containing protein</fullName>
    </submittedName>
</protein>
<dbReference type="InterPro" id="IPR004332">
    <property type="entry name" value="Transposase_MuDR"/>
</dbReference>